<feature type="compositionally biased region" description="Polar residues" evidence="1">
    <location>
        <begin position="229"/>
        <end position="245"/>
    </location>
</feature>
<dbReference type="Proteomes" id="UP000240883">
    <property type="component" value="Unassembled WGS sequence"/>
</dbReference>
<organism evidence="3 4">
    <name type="scientific">Corynespora cassiicola Philippines</name>
    <dbReference type="NCBI Taxonomy" id="1448308"/>
    <lineage>
        <taxon>Eukaryota</taxon>
        <taxon>Fungi</taxon>
        <taxon>Dikarya</taxon>
        <taxon>Ascomycota</taxon>
        <taxon>Pezizomycotina</taxon>
        <taxon>Dothideomycetes</taxon>
        <taxon>Pleosporomycetidae</taxon>
        <taxon>Pleosporales</taxon>
        <taxon>Corynesporascaceae</taxon>
        <taxon>Corynespora</taxon>
    </lineage>
</organism>
<keyword evidence="4" id="KW-1185">Reference proteome</keyword>
<feature type="domain" description="DUF8032" evidence="2">
    <location>
        <begin position="35"/>
        <end position="129"/>
    </location>
</feature>
<dbReference type="PANTHER" id="PTHR22949:SF0">
    <property type="entry name" value="RE27538P"/>
    <property type="match status" value="1"/>
</dbReference>
<dbReference type="InterPro" id="IPR058345">
    <property type="entry name" value="DUF8032"/>
</dbReference>
<dbReference type="STRING" id="1448308.A0A2T2N3R1"/>
<accession>A0A2T2N3R1</accession>
<protein>
    <recommendedName>
        <fullName evidence="2">DUF8032 domain-containing protein</fullName>
    </recommendedName>
</protein>
<evidence type="ECO:0000259" key="2">
    <source>
        <dbReference type="Pfam" id="PF26087"/>
    </source>
</evidence>
<dbReference type="PANTHER" id="PTHR22949">
    <property type="entry name" value="WHITE COLLAR 2 PROTEIN WC2"/>
    <property type="match status" value="1"/>
</dbReference>
<dbReference type="EMBL" id="KZ678151">
    <property type="protein sequence ID" value="PSN60051.1"/>
    <property type="molecule type" value="Genomic_DNA"/>
</dbReference>
<name>A0A2T2N3R1_CORCC</name>
<gene>
    <name evidence="3" type="ORF">BS50DRAFT_507255</name>
</gene>
<dbReference type="AlphaFoldDB" id="A0A2T2N3R1"/>
<proteinExistence type="predicted"/>
<dbReference type="Pfam" id="PF26087">
    <property type="entry name" value="DUF8032"/>
    <property type="match status" value="1"/>
</dbReference>
<evidence type="ECO:0000313" key="3">
    <source>
        <dbReference type="EMBL" id="PSN60051.1"/>
    </source>
</evidence>
<dbReference type="OrthoDB" id="5599902at2759"/>
<evidence type="ECO:0000313" key="4">
    <source>
        <dbReference type="Proteomes" id="UP000240883"/>
    </source>
</evidence>
<evidence type="ECO:0000256" key="1">
    <source>
        <dbReference type="SAM" id="MobiDB-lite"/>
    </source>
</evidence>
<sequence length="489" mass="54025">MHPGNAAGSNVNPNAAPGPIPATTPLVVRQDQNGVQWIAFEYSRDRVKMEYTIRCDVESINVEELPADFKTENCVYPRACCAKDQYKGNRLHYETECNTVGWALAQLNPCLRGKRGLIQRAVDSWRNSNSDPRLRSRRVRRMAKITNRKAVAATHPGNHMAGPGGPGAPGVPNSAGLSAPPRQPNMGMGGPQMHHHHEHPGGPQGGNDDVSGIPANIHPEAHTHHHQAPNGQSSPSDVRTTQNFYPNFPGSESVAGSSGMPPMHDGMSHPPAPSHGAGVPVAKSEQDEEERKLAMFGDLPESKRRKFILVDDAQRGTRVRVRVTLDTVKMEEMPDSYRKSNSVFPRSYFAMQMTSPPASPRGSKVFSDEADLENDPSFPLSGQQNVRVPTLDGETEVPKPRLTRAKRSKEITLNDLGYRMSWSQSRVFAGRTLFLQKSLDAYRNKMRSSMMGAGQDVTTVAPHFETRVGKRRWNERIEKSKKSRREGSP</sequence>
<feature type="region of interest" description="Disordered" evidence="1">
    <location>
        <begin position="1"/>
        <end position="25"/>
    </location>
</feature>
<reference evidence="3 4" key="1">
    <citation type="journal article" date="2018" name="Front. Microbiol.">
        <title>Genome-Wide Analysis of Corynespora cassiicola Leaf Fall Disease Putative Effectors.</title>
        <authorList>
            <person name="Lopez D."/>
            <person name="Ribeiro S."/>
            <person name="Label P."/>
            <person name="Fumanal B."/>
            <person name="Venisse J.S."/>
            <person name="Kohler A."/>
            <person name="de Oliveira R.R."/>
            <person name="Labutti K."/>
            <person name="Lipzen A."/>
            <person name="Lail K."/>
            <person name="Bauer D."/>
            <person name="Ohm R.A."/>
            <person name="Barry K.W."/>
            <person name="Spatafora J."/>
            <person name="Grigoriev I.V."/>
            <person name="Martin F.M."/>
            <person name="Pujade-Renaud V."/>
        </authorList>
    </citation>
    <scope>NUCLEOTIDE SEQUENCE [LARGE SCALE GENOMIC DNA]</scope>
    <source>
        <strain evidence="3 4">Philippines</strain>
    </source>
</reference>
<feature type="region of interest" description="Disordered" evidence="1">
    <location>
        <begin position="151"/>
        <end position="291"/>
    </location>
</feature>